<reference evidence="2 3" key="1">
    <citation type="journal article" date="2011" name="ISME J.">
        <title>The endosymbionts of the deep-sea tubeworms Riftia pachyptila and Tevnia jerichonana share an identical physiology as revealed by proteogenomic analyses.</title>
        <authorList>
            <person name="Gardebrecht A."/>
            <person name="Markert S."/>
            <person name="Felbeck H."/>
            <person name="Thuermer A."/>
            <person name="Albrecht D."/>
            <person name="Wollherr A."/>
            <person name="Kabisch J."/>
            <person name="Lehmann R."/>
            <person name="Daniel R."/>
            <person name="Liesegang H."/>
            <person name="Hecker M."/>
            <person name="Sievert S.M."/>
            <person name="Schweder T."/>
        </authorList>
    </citation>
    <scope>NUCLEOTIDE SEQUENCE [LARGE SCALE GENOMIC DNA]</scope>
</reference>
<dbReference type="AlphaFoldDB" id="G2FID3"/>
<evidence type="ECO:0000313" key="3">
    <source>
        <dbReference type="Proteomes" id="UP000005167"/>
    </source>
</evidence>
<dbReference type="EMBL" id="AFZB01000029">
    <property type="protein sequence ID" value="EGW53404.1"/>
    <property type="molecule type" value="Genomic_DNA"/>
</dbReference>
<organism evidence="2 3">
    <name type="scientific">endosymbiont of Tevnia jerichonana</name>
    <name type="common">vent Tica</name>
    <dbReference type="NCBI Taxonomy" id="1049564"/>
    <lineage>
        <taxon>Bacteria</taxon>
        <taxon>Pseudomonadati</taxon>
        <taxon>Pseudomonadota</taxon>
        <taxon>Gammaproteobacteria</taxon>
        <taxon>sulfur-oxidizing symbionts</taxon>
    </lineage>
</organism>
<dbReference type="eggNOG" id="COG3039">
    <property type="taxonomic scope" value="Bacteria"/>
</dbReference>
<sequence>MKFLPTWVNAGLLLREGSIIDASLIDAPSSTKNRKGKRDPDMHQTKKGN</sequence>
<comment type="caution">
    <text evidence="2">The sequence shown here is derived from an EMBL/GenBank/DDBJ whole genome shotgun (WGS) entry which is preliminary data.</text>
</comment>
<evidence type="ECO:0000313" key="2">
    <source>
        <dbReference type="EMBL" id="EGW53404.1"/>
    </source>
</evidence>
<accession>G2FID3</accession>
<dbReference type="Proteomes" id="UP000005167">
    <property type="component" value="Unassembled WGS sequence"/>
</dbReference>
<name>G2FID3_9GAMM</name>
<feature type="compositionally biased region" description="Basic and acidic residues" evidence="1">
    <location>
        <begin position="38"/>
        <end position="49"/>
    </location>
</feature>
<feature type="region of interest" description="Disordered" evidence="1">
    <location>
        <begin position="27"/>
        <end position="49"/>
    </location>
</feature>
<proteinExistence type="predicted"/>
<gene>
    <name evidence="2" type="ORF">TevJSym_bc00040</name>
</gene>
<evidence type="ECO:0000256" key="1">
    <source>
        <dbReference type="SAM" id="MobiDB-lite"/>
    </source>
</evidence>
<keyword evidence="3" id="KW-1185">Reference proteome</keyword>
<protein>
    <submittedName>
        <fullName evidence="2">IS5 transposase</fullName>
    </submittedName>
</protein>